<organism evidence="2 3">
    <name type="scientific">Nelumbo nucifera</name>
    <name type="common">Sacred lotus</name>
    <dbReference type="NCBI Taxonomy" id="4432"/>
    <lineage>
        <taxon>Eukaryota</taxon>
        <taxon>Viridiplantae</taxon>
        <taxon>Streptophyta</taxon>
        <taxon>Embryophyta</taxon>
        <taxon>Tracheophyta</taxon>
        <taxon>Spermatophyta</taxon>
        <taxon>Magnoliopsida</taxon>
        <taxon>Proteales</taxon>
        <taxon>Nelumbonaceae</taxon>
        <taxon>Nelumbo</taxon>
    </lineage>
</organism>
<protein>
    <submittedName>
        <fullName evidence="3">Uncharacterized protein LOC109114175</fullName>
    </submittedName>
</protein>
<feature type="domain" description="Reverse transcriptase Ty1/copia-type" evidence="1">
    <location>
        <begin position="56"/>
        <end position="128"/>
    </location>
</feature>
<dbReference type="Pfam" id="PF07727">
    <property type="entry name" value="RVT_2"/>
    <property type="match status" value="1"/>
</dbReference>
<dbReference type="OrthoDB" id="411615at2759"/>
<proteinExistence type="predicted"/>
<gene>
    <name evidence="3" type="primary">LOC109114175</name>
</gene>
<dbReference type="InterPro" id="IPR013103">
    <property type="entry name" value="RVT_2"/>
</dbReference>
<evidence type="ECO:0000259" key="1">
    <source>
        <dbReference type="Pfam" id="PF07727"/>
    </source>
</evidence>
<reference evidence="3" key="1">
    <citation type="submission" date="2025-08" db="UniProtKB">
        <authorList>
            <consortium name="RefSeq"/>
        </authorList>
    </citation>
    <scope>IDENTIFICATION</scope>
</reference>
<accession>A0A1U8Q1U1</accession>
<dbReference type="STRING" id="4432.A0A1U8Q1U1"/>
<dbReference type="KEGG" id="nnu:109114175"/>
<evidence type="ECO:0000313" key="2">
    <source>
        <dbReference type="Proteomes" id="UP000189703"/>
    </source>
</evidence>
<dbReference type="InParanoid" id="A0A1U8Q1U1"/>
<dbReference type="OMA" id="NSWHITS"/>
<keyword evidence="2" id="KW-1185">Reference proteome</keyword>
<dbReference type="AlphaFoldDB" id="A0A1U8Q1U1"/>
<sequence length="129" mass="14682">MTTRAKAGIFCPSKKCSLVSTRYPLFEVESTCFSSANRHAHWRVAMQDELDALLRNGTWDLVQPNSNANVVGYKWVFRIKRKPDGTVDRYKARLVAKGYNQREGLDYSETFSPVIKPTTLRVILILAIS</sequence>
<dbReference type="RefSeq" id="XP_019051961.1">
    <property type="nucleotide sequence ID" value="XM_019196416.1"/>
</dbReference>
<evidence type="ECO:0000313" key="3">
    <source>
        <dbReference type="RefSeq" id="XP_019051961.1"/>
    </source>
</evidence>
<dbReference type="Proteomes" id="UP000189703">
    <property type="component" value="Unplaced"/>
</dbReference>
<name>A0A1U8Q1U1_NELNU</name>
<dbReference type="GeneID" id="109114175"/>